<dbReference type="InterPro" id="IPR007052">
    <property type="entry name" value="CS_dom"/>
</dbReference>
<dbReference type="PANTHER" id="PTHR11527">
    <property type="entry name" value="HEAT-SHOCK PROTEIN 20 FAMILY MEMBER"/>
    <property type="match status" value="1"/>
</dbReference>
<evidence type="ECO:0000256" key="2">
    <source>
        <dbReference type="RuleBase" id="RU003616"/>
    </source>
</evidence>
<dbReference type="KEGG" id="hdh:G5B40_02430"/>
<evidence type="ECO:0000256" key="1">
    <source>
        <dbReference type="PROSITE-ProRule" id="PRU00285"/>
    </source>
</evidence>
<protein>
    <submittedName>
        <fullName evidence="5">Hsp20/alpha crystallin family protein</fullName>
    </submittedName>
</protein>
<dbReference type="PROSITE" id="PS01031">
    <property type="entry name" value="SHSP"/>
    <property type="match status" value="1"/>
</dbReference>
<reference evidence="5 6" key="1">
    <citation type="submission" date="2020-02" db="EMBL/GenBank/DDBJ databases">
        <title>complete genome sequence of Rhodobacteraceae bacterium.</title>
        <authorList>
            <person name="Park J."/>
            <person name="Kim Y.-S."/>
            <person name="Kim K.-H."/>
        </authorList>
    </citation>
    <scope>NUCLEOTIDE SEQUENCE [LARGE SCALE GENOMIC DNA]</scope>
    <source>
        <strain evidence="5 6">RR4-56</strain>
    </source>
</reference>
<evidence type="ECO:0000313" key="5">
    <source>
        <dbReference type="EMBL" id="QIE54392.1"/>
    </source>
</evidence>
<dbReference type="SUPFAM" id="SSF49764">
    <property type="entry name" value="HSP20-like chaperones"/>
    <property type="match status" value="1"/>
</dbReference>
<feature type="domain" description="SHSP" evidence="3">
    <location>
        <begin position="60"/>
        <end position="172"/>
    </location>
</feature>
<dbReference type="RefSeq" id="WP_165094554.1">
    <property type="nucleotide sequence ID" value="NZ_CP049056.1"/>
</dbReference>
<dbReference type="Pfam" id="PF00011">
    <property type="entry name" value="HSP20"/>
    <property type="match status" value="1"/>
</dbReference>
<dbReference type="InterPro" id="IPR002068">
    <property type="entry name" value="A-crystallin/Hsp20_dom"/>
</dbReference>
<dbReference type="Gene3D" id="2.60.40.790">
    <property type="match status" value="1"/>
</dbReference>
<proteinExistence type="inferred from homology"/>
<gene>
    <name evidence="5" type="ORF">G5B40_02430</name>
</gene>
<dbReference type="EMBL" id="CP049056">
    <property type="protein sequence ID" value="QIE54392.1"/>
    <property type="molecule type" value="Genomic_DNA"/>
</dbReference>
<dbReference type="AlphaFoldDB" id="A0A7L5BT41"/>
<dbReference type="InterPro" id="IPR031107">
    <property type="entry name" value="Small_HSP"/>
</dbReference>
<feature type="domain" description="CS" evidence="4">
    <location>
        <begin position="64"/>
        <end position="181"/>
    </location>
</feature>
<keyword evidence="6" id="KW-1185">Reference proteome</keyword>
<dbReference type="Proteomes" id="UP000503336">
    <property type="component" value="Chromosome"/>
</dbReference>
<organism evidence="5 6">
    <name type="scientific">Pikeienuella piscinae</name>
    <dbReference type="NCBI Taxonomy" id="2748098"/>
    <lineage>
        <taxon>Bacteria</taxon>
        <taxon>Pseudomonadati</taxon>
        <taxon>Pseudomonadota</taxon>
        <taxon>Alphaproteobacteria</taxon>
        <taxon>Rhodobacterales</taxon>
        <taxon>Paracoccaceae</taxon>
        <taxon>Pikeienuella</taxon>
    </lineage>
</organism>
<dbReference type="CDD" id="cd06464">
    <property type="entry name" value="ACD_sHsps-like"/>
    <property type="match status" value="1"/>
</dbReference>
<sequence>MRTSSDITLYAPADWWRISDAPAPFYRRVAAHDPFRVVQERFNRLLDEFLPPSPSGREARWTNAVRPAMTVTESDESIVVRASLPGLRERDVEVQLDDRGLTIRAERSAFSVDRGRRFAMGVHGSFERRIPLPAGVDPDLAEAEFRDGALTVTLPRTRVMRLREKGGALKERLRSWWSRLRGKDASRQS</sequence>
<evidence type="ECO:0000313" key="6">
    <source>
        <dbReference type="Proteomes" id="UP000503336"/>
    </source>
</evidence>
<dbReference type="PROSITE" id="PS51203">
    <property type="entry name" value="CS"/>
    <property type="match status" value="1"/>
</dbReference>
<name>A0A7L5BT41_9RHOB</name>
<evidence type="ECO:0000259" key="4">
    <source>
        <dbReference type="PROSITE" id="PS51203"/>
    </source>
</evidence>
<accession>A0A7L5BT41</accession>
<comment type="similarity">
    <text evidence="1 2">Belongs to the small heat shock protein (HSP20) family.</text>
</comment>
<dbReference type="InterPro" id="IPR008978">
    <property type="entry name" value="HSP20-like_chaperone"/>
</dbReference>
<evidence type="ECO:0000259" key="3">
    <source>
        <dbReference type="PROSITE" id="PS01031"/>
    </source>
</evidence>